<keyword evidence="2" id="KW-0472">Membrane</keyword>
<reference evidence="4 5" key="1">
    <citation type="submission" date="2022-10" db="EMBL/GenBank/DDBJ databases">
        <title>Identification of biosynthetic pathway for the production of the potent trypsin inhibitor radiosumin.</title>
        <authorList>
            <person name="Fewer D.P."/>
            <person name="Delbaje E."/>
            <person name="Ouyang X."/>
            <person name="Agostino P.D."/>
            <person name="Wahlsten M."/>
            <person name="Jokela J."/>
            <person name="Permi P."/>
            <person name="Haapaniemi E."/>
            <person name="Koistinen H."/>
        </authorList>
    </citation>
    <scope>NUCLEOTIDE SEQUENCE [LARGE SCALE GENOMIC DNA]</scope>
    <source>
        <strain evidence="4 5">NIES-515</strain>
    </source>
</reference>
<feature type="transmembrane region" description="Helical" evidence="2">
    <location>
        <begin position="174"/>
        <end position="192"/>
    </location>
</feature>
<name>A0ABT3B4C4_9CYAN</name>
<proteinExistence type="inferred from homology"/>
<dbReference type="InterPro" id="IPR000620">
    <property type="entry name" value="EamA_dom"/>
</dbReference>
<dbReference type="EMBL" id="JAOWRF010000310">
    <property type="protein sequence ID" value="MCV3216100.1"/>
    <property type="molecule type" value="Genomic_DNA"/>
</dbReference>
<feature type="transmembrane region" description="Helical" evidence="2">
    <location>
        <begin position="50"/>
        <end position="69"/>
    </location>
</feature>
<evidence type="ECO:0000259" key="3">
    <source>
        <dbReference type="Pfam" id="PF00892"/>
    </source>
</evidence>
<dbReference type="Proteomes" id="UP001526143">
    <property type="component" value="Unassembled WGS sequence"/>
</dbReference>
<evidence type="ECO:0000256" key="2">
    <source>
        <dbReference type="SAM" id="Phobius"/>
    </source>
</evidence>
<feature type="transmembrane region" description="Helical" evidence="2">
    <location>
        <begin position="90"/>
        <end position="109"/>
    </location>
</feature>
<feature type="transmembrane region" description="Helical" evidence="2">
    <location>
        <begin position="20"/>
        <end position="38"/>
    </location>
</feature>
<feature type="transmembrane region" description="Helical" evidence="2">
    <location>
        <begin position="235"/>
        <end position="256"/>
    </location>
</feature>
<keyword evidence="2" id="KW-0812">Transmembrane</keyword>
<sequence length="325" mass="36367">MIDEIKITNQEYDSKVRGAIIATFVAICFFGIMPILIRWSENEISPNATMFNRCWIALVIFGLWQELSLVRQRWLGKQSITKQSFDNKQILLLLVAATFFCATQTLWAWSLTQTSVANSALIHSLTPFFTALGGYLLFNQRFDDKFLIGLAIATVGTIVLGLDDLQVASVKLQGDLLALLSALFWSAYILAIEKLRAQLTVTTILTWVCRIVTLLFTLILFTAHDEWFPHSWSGWGNVITLALTLIFGQGLLTYSLKYLSSSLVAMISLLSPVLTSFLAWIIFAEALSWFNLVAFAIIILGIYLALTSNKGIEDQTNELKESSSL</sequence>
<dbReference type="RefSeq" id="WP_263747747.1">
    <property type="nucleotide sequence ID" value="NZ_JAOWRF010000310.1"/>
</dbReference>
<protein>
    <submittedName>
        <fullName evidence="4">DMT family transporter</fullName>
    </submittedName>
</protein>
<feature type="domain" description="EamA" evidence="3">
    <location>
        <begin position="174"/>
        <end position="306"/>
    </location>
</feature>
<feature type="transmembrane region" description="Helical" evidence="2">
    <location>
        <begin position="121"/>
        <end position="138"/>
    </location>
</feature>
<dbReference type="InterPro" id="IPR037185">
    <property type="entry name" value="EmrE-like"/>
</dbReference>
<keyword evidence="2" id="KW-1133">Transmembrane helix</keyword>
<dbReference type="Gene3D" id="1.10.3730.20">
    <property type="match status" value="1"/>
</dbReference>
<accession>A0ABT3B4C4</accession>
<feature type="transmembrane region" description="Helical" evidence="2">
    <location>
        <begin position="204"/>
        <end position="223"/>
    </location>
</feature>
<organism evidence="4 5">
    <name type="scientific">Plectonema radiosum NIES-515</name>
    <dbReference type="NCBI Taxonomy" id="2986073"/>
    <lineage>
        <taxon>Bacteria</taxon>
        <taxon>Bacillati</taxon>
        <taxon>Cyanobacteriota</taxon>
        <taxon>Cyanophyceae</taxon>
        <taxon>Oscillatoriophycideae</taxon>
        <taxon>Oscillatoriales</taxon>
        <taxon>Microcoleaceae</taxon>
        <taxon>Plectonema</taxon>
    </lineage>
</organism>
<feature type="transmembrane region" description="Helical" evidence="2">
    <location>
        <begin position="263"/>
        <end position="283"/>
    </location>
</feature>
<dbReference type="SUPFAM" id="SSF103481">
    <property type="entry name" value="Multidrug resistance efflux transporter EmrE"/>
    <property type="match status" value="2"/>
</dbReference>
<evidence type="ECO:0000313" key="5">
    <source>
        <dbReference type="Proteomes" id="UP001526143"/>
    </source>
</evidence>
<dbReference type="Pfam" id="PF00892">
    <property type="entry name" value="EamA"/>
    <property type="match status" value="2"/>
</dbReference>
<comment type="caution">
    <text evidence="4">The sequence shown here is derived from an EMBL/GenBank/DDBJ whole genome shotgun (WGS) entry which is preliminary data.</text>
</comment>
<feature type="transmembrane region" description="Helical" evidence="2">
    <location>
        <begin position="145"/>
        <end position="162"/>
    </location>
</feature>
<feature type="domain" description="EamA" evidence="3">
    <location>
        <begin position="19"/>
        <end position="160"/>
    </location>
</feature>
<keyword evidence="5" id="KW-1185">Reference proteome</keyword>
<comment type="similarity">
    <text evidence="1">Belongs to the EamA transporter family.</text>
</comment>
<evidence type="ECO:0000313" key="4">
    <source>
        <dbReference type="EMBL" id="MCV3216100.1"/>
    </source>
</evidence>
<feature type="transmembrane region" description="Helical" evidence="2">
    <location>
        <begin position="289"/>
        <end position="306"/>
    </location>
</feature>
<dbReference type="PANTHER" id="PTHR22911">
    <property type="entry name" value="ACYL-MALONYL CONDENSING ENZYME-RELATED"/>
    <property type="match status" value="1"/>
</dbReference>
<evidence type="ECO:0000256" key="1">
    <source>
        <dbReference type="ARBA" id="ARBA00007362"/>
    </source>
</evidence>
<gene>
    <name evidence="4" type="ORF">OGM63_21745</name>
</gene>